<reference evidence="3 4" key="1">
    <citation type="submission" date="2017-05" db="EMBL/GenBank/DDBJ databases">
        <authorList>
            <person name="Varghese N."/>
            <person name="Submissions S."/>
        </authorList>
    </citation>
    <scope>NUCLEOTIDE SEQUENCE [LARGE SCALE GENOMIC DNA]</scope>
    <source>
        <strain evidence="3 4">DSM 26001</strain>
    </source>
</reference>
<evidence type="ECO:0000313" key="4">
    <source>
        <dbReference type="Proteomes" id="UP001158049"/>
    </source>
</evidence>
<evidence type="ECO:0000256" key="1">
    <source>
        <dbReference type="ARBA" id="ARBA00022801"/>
    </source>
</evidence>
<proteinExistence type="predicted"/>
<dbReference type="GO" id="GO:0016787">
    <property type="term" value="F:hydrolase activity"/>
    <property type="evidence" value="ECO:0007669"/>
    <property type="project" value="UniProtKB-KW"/>
</dbReference>
<dbReference type="PANTHER" id="PTHR22946:SF9">
    <property type="entry name" value="POLYKETIDE TRANSFERASE AF380"/>
    <property type="match status" value="1"/>
</dbReference>
<organism evidence="3 4">
    <name type="scientific">Noviherbaspirillum suwonense</name>
    <dbReference type="NCBI Taxonomy" id="1224511"/>
    <lineage>
        <taxon>Bacteria</taxon>
        <taxon>Pseudomonadati</taxon>
        <taxon>Pseudomonadota</taxon>
        <taxon>Betaproteobacteria</taxon>
        <taxon>Burkholderiales</taxon>
        <taxon>Oxalobacteraceae</taxon>
        <taxon>Noviherbaspirillum</taxon>
    </lineage>
</organism>
<accession>A0ABY1PQL9</accession>
<dbReference type="RefSeq" id="WP_283440375.1">
    <property type="nucleotide sequence ID" value="NZ_FXUL01000001.1"/>
</dbReference>
<dbReference type="Pfam" id="PF02129">
    <property type="entry name" value="Peptidase_S15"/>
    <property type="match status" value="1"/>
</dbReference>
<dbReference type="Proteomes" id="UP001158049">
    <property type="component" value="Unassembled WGS sequence"/>
</dbReference>
<keyword evidence="1 3" id="KW-0378">Hydrolase</keyword>
<comment type="caution">
    <text evidence="3">The sequence shown here is derived from an EMBL/GenBank/DDBJ whole genome shotgun (WGS) entry which is preliminary data.</text>
</comment>
<dbReference type="SUPFAM" id="SSF53474">
    <property type="entry name" value="alpha/beta-Hydrolases"/>
    <property type="match status" value="1"/>
</dbReference>
<sequence length="416" mass="45328">MSARLVRIVHLFARIAVAGCLALSGLSYTRAQETTLDARLNEQVVMVPGANGNLLETTIFRPPGQGPFPLVVMNHGKQPGDPRLQSRDRFYYLSREFVRRGYAVIVPMRSGFARSGGDYSDYGCNMAGNGYLQAADLRAALHYARSQPWVDGNRVIVAGQSYGGLATLAAGAGDLPGVRGLLNFAGGLRADDGSCQWKSALVTAFADFGRHNRLPSLWFYGANDSYFNHELVNRLHRAYAGAGGDARLVAYDAFKNDAHGMVGSRDGFAIWWPHAERFLKQLGMPTAEVVAIAEDPPIPRTDFAAIQDIESVPFLRERGREAYRAFLSKATPRAFAVSPSGAWSWAEEGEDPVTRVLSACQANSRQPCRLYAVDDYVVWNESPQVPANMASTGGNAVLDERQPVVSPDLTASLRGR</sequence>
<evidence type="ECO:0000313" key="3">
    <source>
        <dbReference type="EMBL" id="SMP42707.1"/>
    </source>
</evidence>
<dbReference type="EMBL" id="FXUL01000001">
    <property type="protein sequence ID" value="SMP42707.1"/>
    <property type="molecule type" value="Genomic_DNA"/>
</dbReference>
<dbReference type="InterPro" id="IPR000383">
    <property type="entry name" value="Xaa-Pro-like_dom"/>
</dbReference>
<feature type="domain" description="Xaa-Pro dipeptidyl-peptidase-like" evidence="2">
    <location>
        <begin position="52"/>
        <end position="179"/>
    </location>
</feature>
<dbReference type="InterPro" id="IPR029058">
    <property type="entry name" value="AB_hydrolase_fold"/>
</dbReference>
<dbReference type="PANTHER" id="PTHR22946">
    <property type="entry name" value="DIENELACTONE HYDROLASE DOMAIN-CONTAINING PROTEIN-RELATED"/>
    <property type="match status" value="1"/>
</dbReference>
<name>A0ABY1PQL9_9BURK</name>
<dbReference type="InterPro" id="IPR050261">
    <property type="entry name" value="FrsA_esterase"/>
</dbReference>
<dbReference type="Gene3D" id="3.40.50.1820">
    <property type="entry name" value="alpha/beta hydrolase"/>
    <property type="match status" value="1"/>
</dbReference>
<evidence type="ECO:0000259" key="2">
    <source>
        <dbReference type="Pfam" id="PF02129"/>
    </source>
</evidence>
<keyword evidence="4" id="KW-1185">Reference proteome</keyword>
<protein>
    <submittedName>
        <fullName evidence="3">Dienelactone hydrolase</fullName>
    </submittedName>
</protein>
<gene>
    <name evidence="3" type="ORF">SAMN06295970_101224</name>
</gene>